<evidence type="ECO:0000256" key="1">
    <source>
        <dbReference type="SAM" id="Phobius"/>
    </source>
</evidence>
<keyword evidence="2" id="KW-0496">Mitochondrion</keyword>
<keyword evidence="1" id="KW-0812">Transmembrane</keyword>
<name>A0A3S6K236_9STIC</name>
<proteinExistence type="predicted"/>
<keyword evidence="1" id="KW-0472">Membrane</keyword>
<reference evidence="2" key="1">
    <citation type="submission" date="2016-07" db="EMBL/GenBank/DDBJ databases">
        <title>Mitochondrial genome evolution in stichotrich ciliates.</title>
        <authorList>
            <person name="Chen X."/>
            <person name="Landweber L."/>
        </authorList>
    </citation>
    <scope>NUCLEOTIDE SEQUENCE</scope>
</reference>
<feature type="transmembrane region" description="Helical" evidence="1">
    <location>
        <begin position="341"/>
        <end position="364"/>
    </location>
</feature>
<organism evidence="2">
    <name type="scientific">Paraurostyla sp</name>
    <dbReference type="NCBI Taxonomy" id="6014"/>
    <lineage>
        <taxon>Eukaryota</taxon>
        <taxon>Sar</taxon>
        <taxon>Alveolata</taxon>
        <taxon>Ciliophora</taxon>
        <taxon>Intramacronucleata</taxon>
        <taxon>Spirotrichea</taxon>
        <taxon>Stichotrichia</taxon>
        <taxon>Stichotrichida</taxon>
        <taxon>Amphisiellidae</taxon>
        <taxon>Paraurostyla</taxon>
    </lineage>
</organism>
<feature type="transmembrane region" description="Helical" evidence="1">
    <location>
        <begin position="114"/>
        <end position="131"/>
    </location>
</feature>
<accession>A0A3S6K236</accession>
<gene>
    <name evidence="2" type="primary">orf547</name>
</gene>
<dbReference type="EMBL" id="KX524143">
    <property type="protein sequence ID" value="ASY95699.1"/>
    <property type="molecule type" value="Genomic_DNA"/>
</dbReference>
<dbReference type="AlphaFoldDB" id="A0A3S6K236"/>
<feature type="transmembrane region" description="Helical" evidence="1">
    <location>
        <begin position="230"/>
        <end position="248"/>
    </location>
</feature>
<sequence>MNNHLFLTTFKIKILKFFKKFFFLKKIKKKIFFKNFFFLKKIKKKKTLKNTNKFYFIFHFKKISIYFKNNIFLLIFINNNSLFNKIYKKIILQFKISYFSLYLFKIFKKIFQDGFLFIRGLFIIFLIDACVTDDEPLWEPIEWSLIQTWIFFIFIFAWIAENLITSRYGSYTGRDKRVWFGWYKTFWLIELWYVLSYGAASMFVIVPFYYELTYSVSFIFSWWNWYNRVFFFKFLSLLTITLYISFFFQINIRWLNWKKLFFLILLINFFIFYLLYSQFIITFFGYFTDPLWYQKTRFVDYIQLSHEPLKWGWGPSKRDHFSYHKTSTIFWFKNDGPFVEAFLIINMFFFLTLFFVLIFWLTLLRKTYSTKEVHYTLSTYCVSTLKQFFFFFLLFYIFIFISFIVCYWRFPIEFFWLINHSSWIIHFCNIIKDYLIFLFFLI</sequence>
<feature type="transmembrane region" description="Helical" evidence="1">
    <location>
        <begin position="90"/>
        <end position="107"/>
    </location>
</feature>
<feature type="transmembrane region" description="Helical" evidence="1">
    <location>
        <begin position="388"/>
        <end position="410"/>
    </location>
</feature>
<keyword evidence="1" id="KW-1133">Transmembrane helix</keyword>
<geneLocation type="mitochondrion" evidence="2"/>
<evidence type="ECO:0000313" key="2">
    <source>
        <dbReference type="EMBL" id="ASY95699.1"/>
    </source>
</evidence>
<feature type="transmembrane region" description="Helical" evidence="1">
    <location>
        <begin position="143"/>
        <end position="164"/>
    </location>
</feature>
<protein>
    <submittedName>
        <fullName evidence="2">Uncharacterized protein</fullName>
    </submittedName>
</protein>
<feature type="transmembrane region" description="Helical" evidence="1">
    <location>
        <begin position="260"/>
        <end position="287"/>
    </location>
</feature>
<feature type="transmembrane region" description="Helical" evidence="1">
    <location>
        <begin position="54"/>
        <end position="78"/>
    </location>
</feature>
<feature type="transmembrane region" description="Helical" evidence="1">
    <location>
        <begin position="185"/>
        <end position="210"/>
    </location>
</feature>
<feature type="transmembrane region" description="Helical" evidence="1">
    <location>
        <begin position="422"/>
        <end position="441"/>
    </location>
</feature>